<gene>
    <name evidence="1" type="ORF">G3576_26275</name>
</gene>
<proteinExistence type="predicted"/>
<dbReference type="InterPro" id="IPR026349">
    <property type="entry name" value="CHP04255"/>
</dbReference>
<keyword evidence="2" id="KW-1185">Reference proteome</keyword>
<dbReference type="Proteomes" id="UP000475385">
    <property type="component" value="Unassembled WGS sequence"/>
</dbReference>
<comment type="caution">
    <text evidence="1">The sequence shown here is derived from an EMBL/GenBank/DDBJ whole genome shotgun (WGS) entry which is preliminary data.</text>
</comment>
<evidence type="ECO:0000313" key="2">
    <source>
        <dbReference type="Proteomes" id="UP000475385"/>
    </source>
</evidence>
<evidence type="ECO:0000313" key="1">
    <source>
        <dbReference type="EMBL" id="NGM23547.1"/>
    </source>
</evidence>
<accession>A0A6M1LTQ2</accession>
<dbReference type="NCBIfam" id="TIGR04255">
    <property type="entry name" value="sporadTIGR04255"/>
    <property type="match status" value="1"/>
</dbReference>
<reference evidence="1 2" key="2">
    <citation type="submission" date="2020-03" db="EMBL/GenBank/DDBJ databases">
        <title>Roseomonas stagni sp. nov., isolated from pond water in Japan.</title>
        <authorList>
            <person name="Furuhata K."/>
            <person name="Miyamoto H."/>
            <person name="Goto K."/>
        </authorList>
    </citation>
    <scope>NUCLEOTIDE SEQUENCE [LARGE SCALE GENOMIC DNA]</scope>
    <source>
        <strain evidence="1 2">PeD5</strain>
    </source>
</reference>
<sequence length="265" mass="29078">MTIADPFAGPAPAEVQLTTAPLALAIAQVRFPPILALDKAEAVADFQEAIRADYPDLRKEEVHELAVTPGGMQVSKAIVWKFTDGGDGWHVALTTSFVALETRAYSSRSDFLTRFDKVVRAAAATFKPTYADRLGLRYVNRLSNGALGRLGALVRPEVVGAAVATPFAERIRLNMTETQLDLDAGVGQMLLRHGLLPPQATYDPAALPPTETPSWVLDIDTYRAERADFNGDGLARAAWNLADNAYRMFRWIVRDEFLREHGAEI</sequence>
<reference evidence="1 2" key="1">
    <citation type="submission" date="2020-02" db="EMBL/GenBank/DDBJ databases">
        <authorList>
            <person name="Kim H.M."/>
            <person name="Jeon C.O."/>
        </authorList>
    </citation>
    <scope>NUCLEOTIDE SEQUENCE [LARGE SCALE GENOMIC DNA]</scope>
    <source>
        <strain evidence="1 2">PeD5</strain>
    </source>
</reference>
<name>A0A6M1LTQ2_9PROT</name>
<dbReference type="EMBL" id="JAAIKB010000016">
    <property type="protein sequence ID" value="NGM23547.1"/>
    <property type="molecule type" value="Genomic_DNA"/>
</dbReference>
<organism evidence="1 2">
    <name type="scientific">Falsiroseomonas algicola</name>
    <dbReference type="NCBI Taxonomy" id="2716930"/>
    <lineage>
        <taxon>Bacteria</taxon>
        <taxon>Pseudomonadati</taxon>
        <taxon>Pseudomonadota</taxon>
        <taxon>Alphaproteobacteria</taxon>
        <taxon>Acetobacterales</taxon>
        <taxon>Roseomonadaceae</taxon>
        <taxon>Falsiroseomonas</taxon>
    </lineage>
</organism>
<protein>
    <submittedName>
        <fullName evidence="1">TIGR04255 family protein</fullName>
    </submittedName>
</protein>
<dbReference type="RefSeq" id="WP_164697467.1">
    <property type="nucleotide sequence ID" value="NZ_JAAIKB010000016.1"/>
</dbReference>
<dbReference type="AlphaFoldDB" id="A0A6M1LTQ2"/>